<dbReference type="Pfam" id="PF08002">
    <property type="entry name" value="DUF1697"/>
    <property type="match status" value="1"/>
</dbReference>
<dbReference type="Gene3D" id="3.30.70.1260">
    <property type="entry name" value="bacterial protein sp0830 like"/>
    <property type="match status" value="1"/>
</dbReference>
<gene>
    <name evidence="1" type="ORF">J0654_16275</name>
</gene>
<proteinExistence type="predicted"/>
<keyword evidence="2" id="KW-1185">Reference proteome</keyword>
<evidence type="ECO:0000313" key="2">
    <source>
        <dbReference type="Proteomes" id="UP000664807"/>
    </source>
</evidence>
<dbReference type="Proteomes" id="UP000664807">
    <property type="component" value="Unassembled WGS sequence"/>
</dbReference>
<comment type="caution">
    <text evidence="1">The sequence shown here is derived from an EMBL/GenBank/DDBJ whole genome shotgun (WGS) entry which is preliminary data.</text>
</comment>
<dbReference type="PIRSF" id="PIRSF008502">
    <property type="entry name" value="UCP008502"/>
    <property type="match status" value="1"/>
</dbReference>
<evidence type="ECO:0000313" key="1">
    <source>
        <dbReference type="EMBL" id="MBO0343213.1"/>
    </source>
</evidence>
<accession>A0ABS3FJ64</accession>
<sequence>MKSIFMGNTYIGLLRGINVSGQKKIKMADLRLVLEENGLKNVKTYIQSGNIVFDHKQVDANKLEEIIASTIRAHFGFDVPTLIIQKDDVEQTLKVNPFLEESEENNLYYVLLKNPPREELIAQFNELQFENERFLVTDTCVYLFCENGYGRAKLNNNFVEKKLKVEATTRNHKTMLKLLEMTST</sequence>
<dbReference type="PANTHER" id="PTHR36439:SF1">
    <property type="entry name" value="DUF1697 DOMAIN-CONTAINING PROTEIN"/>
    <property type="match status" value="1"/>
</dbReference>
<dbReference type="Gene3D" id="3.30.70.1280">
    <property type="entry name" value="SP0830-like domains"/>
    <property type="match status" value="1"/>
</dbReference>
<organism evidence="1 2">
    <name type="scientific">Flagellimonas profundi</name>
    <dbReference type="NCBI Taxonomy" id="2915620"/>
    <lineage>
        <taxon>Bacteria</taxon>
        <taxon>Pseudomonadati</taxon>
        <taxon>Bacteroidota</taxon>
        <taxon>Flavobacteriia</taxon>
        <taxon>Flavobacteriales</taxon>
        <taxon>Flavobacteriaceae</taxon>
        <taxon>Flagellimonas</taxon>
    </lineage>
</organism>
<name>A0ABS3FJ64_9FLAO</name>
<dbReference type="InterPro" id="IPR012545">
    <property type="entry name" value="DUF1697"/>
</dbReference>
<dbReference type="SUPFAM" id="SSF160379">
    <property type="entry name" value="SP0830-like"/>
    <property type="match status" value="1"/>
</dbReference>
<reference evidence="1 2" key="1">
    <citation type="submission" date="2021-03" db="EMBL/GenBank/DDBJ databases">
        <title>Muricauda lutimaris sp. nov. and Muricauda ruestringensis sp. nov, two marine members of the Flavobacteriaceae isolated from deep sea sediments of Western Pacific.</title>
        <authorList>
            <person name="Zhao S."/>
            <person name="Liu R."/>
        </authorList>
    </citation>
    <scope>NUCLEOTIDE SEQUENCE [LARGE SCALE GENOMIC DNA]</scope>
    <source>
        <strain evidence="1 2">BC31-3-A3</strain>
    </source>
</reference>
<dbReference type="PANTHER" id="PTHR36439">
    <property type="entry name" value="BLL4334 PROTEIN"/>
    <property type="match status" value="1"/>
</dbReference>
<protein>
    <submittedName>
        <fullName evidence="1">DUF1697 domain-containing protein</fullName>
    </submittedName>
</protein>
<dbReference type="EMBL" id="JAFLNM010000004">
    <property type="protein sequence ID" value="MBO0343213.1"/>
    <property type="molecule type" value="Genomic_DNA"/>
</dbReference>